<feature type="transmembrane region" description="Helical" evidence="1">
    <location>
        <begin position="21"/>
        <end position="37"/>
    </location>
</feature>
<proteinExistence type="predicted"/>
<accession>A0A2N8ZLK5</accession>
<feature type="transmembrane region" description="Helical" evidence="1">
    <location>
        <begin position="43"/>
        <end position="62"/>
    </location>
</feature>
<sequence length="68" mass="7238">MHNIMIMEVPKPSPAEAKGSASMPAPIVVLAIISVLPNSLELFMYSILYGCGGFVSFLANILTNNANK</sequence>
<name>A0A2N8ZLK5_9VIBR</name>
<evidence type="ECO:0000313" key="2">
    <source>
        <dbReference type="EMBL" id="SON52766.1"/>
    </source>
</evidence>
<keyword evidence="1" id="KW-1133">Transmembrane helix</keyword>
<keyword evidence="1" id="KW-0812">Transmembrane</keyword>
<keyword evidence="3" id="KW-1185">Reference proteome</keyword>
<protein>
    <submittedName>
        <fullName evidence="2">Uncharacterized protein</fullName>
    </submittedName>
</protein>
<dbReference type="KEGG" id="vta:B1155"/>
<dbReference type="Proteomes" id="UP000235828">
    <property type="component" value="Chromosome B"/>
</dbReference>
<keyword evidence="1" id="KW-0472">Membrane</keyword>
<evidence type="ECO:0000313" key="3">
    <source>
        <dbReference type="Proteomes" id="UP000235828"/>
    </source>
</evidence>
<evidence type="ECO:0000256" key="1">
    <source>
        <dbReference type="SAM" id="Phobius"/>
    </source>
</evidence>
<gene>
    <name evidence="2" type="ORF">VTAP4600_B1155</name>
</gene>
<dbReference type="AlphaFoldDB" id="A0A2N8ZLK5"/>
<reference evidence="2 3" key="1">
    <citation type="submission" date="2017-10" db="EMBL/GenBank/DDBJ databases">
        <authorList>
            <person name="Banno H."/>
            <person name="Chua N.-H."/>
        </authorList>
    </citation>
    <scope>NUCLEOTIDE SEQUENCE [LARGE SCALE GENOMIC DNA]</scope>
    <source>
        <strain evidence="2">Vibrio tapetis CECT4600</strain>
    </source>
</reference>
<organism evidence="2 3">
    <name type="scientific">Vibrio tapetis subsp. tapetis</name>
    <dbReference type="NCBI Taxonomy" id="1671868"/>
    <lineage>
        <taxon>Bacteria</taxon>
        <taxon>Pseudomonadati</taxon>
        <taxon>Pseudomonadota</taxon>
        <taxon>Gammaproteobacteria</taxon>
        <taxon>Vibrionales</taxon>
        <taxon>Vibrionaceae</taxon>
        <taxon>Vibrio</taxon>
    </lineage>
</organism>
<dbReference type="EMBL" id="LT960612">
    <property type="protein sequence ID" value="SON52766.1"/>
    <property type="molecule type" value="Genomic_DNA"/>
</dbReference>